<gene>
    <name evidence="2" type="ORF">ENV62_02150</name>
</gene>
<proteinExistence type="predicted"/>
<dbReference type="PROSITE" id="PS51257">
    <property type="entry name" value="PROKAR_LIPOPROTEIN"/>
    <property type="match status" value="1"/>
</dbReference>
<comment type="caution">
    <text evidence="2">The sequence shown here is derived from an EMBL/GenBank/DDBJ whole genome shotgun (WGS) entry which is preliminary data.</text>
</comment>
<evidence type="ECO:0000313" key="2">
    <source>
        <dbReference type="EMBL" id="HGB14030.1"/>
    </source>
</evidence>
<evidence type="ECO:0008006" key="3">
    <source>
        <dbReference type="Google" id="ProtNLM"/>
    </source>
</evidence>
<organism evidence="2">
    <name type="scientific">Desulfobacca acetoxidans</name>
    <dbReference type="NCBI Taxonomy" id="60893"/>
    <lineage>
        <taxon>Bacteria</taxon>
        <taxon>Pseudomonadati</taxon>
        <taxon>Thermodesulfobacteriota</taxon>
        <taxon>Desulfobaccia</taxon>
        <taxon>Desulfobaccales</taxon>
        <taxon>Desulfobaccaceae</taxon>
        <taxon>Desulfobacca</taxon>
    </lineage>
</organism>
<name>A0A7C3WGS6_9BACT</name>
<protein>
    <recommendedName>
        <fullName evidence="3">Rap1a immunity protein domain-containing protein</fullName>
    </recommendedName>
</protein>
<feature type="signal peptide" evidence="1">
    <location>
        <begin position="1"/>
        <end position="24"/>
    </location>
</feature>
<keyword evidence="1" id="KW-0732">Signal</keyword>
<reference evidence="2" key="1">
    <citation type="journal article" date="2020" name="mSystems">
        <title>Genome- and Community-Level Interaction Insights into Carbon Utilization and Element Cycling Functions of Hydrothermarchaeota in Hydrothermal Sediment.</title>
        <authorList>
            <person name="Zhou Z."/>
            <person name="Liu Y."/>
            <person name="Xu W."/>
            <person name="Pan J."/>
            <person name="Luo Z.H."/>
            <person name="Li M."/>
        </authorList>
    </citation>
    <scope>NUCLEOTIDE SEQUENCE [LARGE SCALE GENOMIC DNA]</scope>
    <source>
        <strain evidence="2">SpSt-776</strain>
    </source>
</reference>
<evidence type="ECO:0000256" key="1">
    <source>
        <dbReference type="SAM" id="SignalP"/>
    </source>
</evidence>
<dbReference type="AlphaFoldDB" id="A0A7C3WGS6"/>
<sequence>MDLARKSWVVGLAILFACTGSAMAQSKGFLWDGTHWKDMTPEIKIAYIKGIGNMADFEVAMGGSGRAGCISQAFVNELKAMTIAQIVQEVDKYYQEKPDKLKTPVIEVVLRRCTALCPPESDVPRKRK</sequence>
<accession>A0A7C3WGS6</accession>
<feature type="chain" id="PRO_5027743602" description="Rap1a immunity protein domain-containing protein" evidence="1">
    <location>
        <begin position="25"/>
        <end position="128"/>
    </location>
</feature>
<dbReference type="EMBL" id="DTHB01000016">
    <property type="protein sequence ID" value="HGB14030.1"/>
    <property type="molecule type" value="Genomic_DNA"/>
</dbReference>